<dbReference type="EMBL" id="CP123385">
    <property type="protein sequence ID" value="XCC96592.1"/>
    <property type="molecule type" value="Genomic_DNA"/>
</dbReference>
<evidence type="ECO:0008006" key="2">
    <source>
        <dbReference type="Google" id="ProtNLM"/>
    </source>
</evidence>
<dbReference type="RefSeq" id="WP_353475487.1">
    <property type="nucleotide sequence ID" value="NZ_CP123385.1"/>
</dbReference>
<protein>
    <recommendedName>
        <fullName evidence="2">Type II toxin-antitoxin system PemK/MazF family toxin</fullName>
    </recommendedName>
</protein>
<proteinExistence type="predicted"/>
<gene>
    <name evidence="1" type="ORF">PVT71_18150</name>
</gene>
<organism evidence="1">
    <name type="scientific">Alloyangia sp. H15</name>
    <dbReference type="NCBI Taxonomy" id="3029062"/>
    <lineage>
        <taxon>Bacteria</taxon>
        <taxon>Pseudomonadati</taxon>
        <taxon>Pseudomonadota</taxon>
        <taxon>Alphaproteobacteria</taxon>
        <taxon>Rhodobacterales</taxon>
        <taxon>Roseobacteraceae</taxon>
        <taxon>Alloyangia</taxon>
    </lineage>
</organism>
<sequence>MFDQTQLHDWRQDLVLGDVVLFRFPTTEDLPEGEAPKRRPCLVLDTPQLGDRRFAKLAYGSSAYGSANRGYEILVRQAPSINMAGLNRPSRFTLKRVLLVSLDNPGFEAEKYGDSRIGRLDESLMERLHALRARMQAEADIAADHLRAKREERRRWKAEGLEAAKRNRDLLQGRASVGGVR</sequence>
<accession>A0AAU8AQ08</accession>
<evidence type="ECO:0000313" key="1">
    <source>
        <dbReference type="EMBL" id="XCC96592.1"/>
    </source>
</evidence>
<dbReference type="AlphaFoldDB" id="A0AAU8AQ08"/>
<reference evidence="1" key="1">
    <citation type="submission" date="2023-02" db="EMBL/GenBank/DDBJ databases">
        <title>Description and genomic characterization of Salipiger bruguierae sp. nov., isolated from the sediment of mangrove plant Bruguiera sexangula.</title>
        <authorList>
            <person name="Long M."/>
        </authorList>
    </citation>
    <scope>NUCLEOTIDE SEQUENCE</scope>
    <source>
        <strain evidence="1">H15</strain>
    </source>
</reference>
<name>A0AAU8AQ08_9RHOB</name>